<keyword evidence="1" id="KW-0812">Transmembrane</keyword>
<dbReference type="InterPro" id="IPR008962">
    <property type="entry name" value="PapD-like_sf"/>
</dbReference>
<dbReference type="EMBL" id="UZAD01013198">
    <property type="protein sequence ID" value="VDN91940.1"/>
    <property type="molecule type" value="Genomic_DNA"/>
</dbReference>
<name>A0A0N4TQC5_BRUPA</name>
<evidence type="ECO:0000313" key="3">
    <source>
        <dbReference type="Proteomes" id="UP000278627"/>
    </source>
</evidence>
<sequence>MLYLLIGLAFIIISWNVLLCHINWQCKKITLSSFSLLLSCNTLTSIQKCSLVFNTLKIIVLACLLLASWIPATITCNNRGIVGRHIVETIFLLQIFNNSSPLSLIFIPFGLLPLLHITILALCMIVTISKESSHIRAIKIFIIYYDSTFATVYYLSAYFMSKTVNSFEKLYHLECSIKTKHWMVAVIFAYLIGFLYMITAFLVIIIRLIEASSKKKENNLIDEGKAESPGQVSTVSLSTAHSIPLHSNHGTIEYSPQPFVISNGCSGILSLKNTYFNQWIAIRILTNNNELTIHPNKFLLPPERTSAAEVTITNDIANEEIPNRLLVQWYVIGAYCPARNVNTLWTRPHYVPRDQWHYKIIRVYSDFIKS</sequence>
<evidence type="ECO:0000256" key="1">
    <source>
        <dbReference type="SAM" id="Phobius"/>
    </source>
</evidence>
<dbReference type="WBParaSite" id="BPAG_0001079201-mRNA-1">
    <property type="protein sequence ID" value="BPAG_0001079201-mRNA-1"/>
    <property type="gene ID" value="BPAG_0001079201"/>
</dbReference>
<dbReference type="Proteomes" id="UP000278627">
    <property type="component" value="Unassembled WGS sequence"/>
</dbReference>
<feature type="transmembrane region" description="Helical" evidence="1">
    <location>
        <begin position="140"/>
        <end position="161"/>
    </location>
</feature>
<dbReference type="AlphaFoldDB" id="A0A0N4TQC5"/>
<accession>A0A0N4TQC5</accession>
<gene>
    <name evidence="2" type="ORF">BPAG_LOCUS10754</name>
</gene>
<reference evidence="2 3" key="2">
    <citation type="submission" date="2018-11" db="EMBL/GenBank/DDBJ databases">
        <authorList>
            <consortium name="Pathogen Informatics"/>
        </authorList>
    </citation>
    <scope>NUCLEOTIDE SEQUENCE [LARGE SCALE GENOMIC DNA]</scope>
</reference>
<dbReference type="SUPFAM" id="SSF49354">
    <property type="entry name" value="PapD-like"/>
    <property type="match status" value="1"/>
</dbReference>
<feature type="transmembrane region" description="Helical" evidence="1">
    <location>
        <begin position="105"/>
        <end position="128"/>
    </location>
</feature>
<keyword evidence="3" id="KW-1185">Reference proteome</keyword>
<feature type="transmembrane region" description="Helical" evidence="1">
    <location>
        <begin position="181"/>
        <end position="206"/>
    </location>
</feature>
<evidence type="ECO:0000313" key="4">
    <source>
        <dbReference type="WBParaSite" id="BPAG_0001079201-mRNA-1"/>
    </source>
</evidence>
<keyword evidence="1" id="KW-0472">Membrane</keyword>
<keyword evidence="1" id="KW-1133">Transmembrane helix</keyword>
<organism evidence="4">
    <name type="scientific">Brugia pahangi</name>
    <name type="common">Filarial nematode worm</name>
    <dbReference type="NCBI Taxonomy" id="6280"/>
    <lineage>
        <taxon>Eukaryota</taxon>
        <taxon>Metazoa</taxon>
        <taxon>Ecdysozoa</taxon>
        <taxon>Nematoda</taxon>
        <taxon>Chromadorea</taxon>
        <taxon>Rhabditida</taxon>
        <taxon>Spirurina</taxon>
        <taxon>Spiruromorpha</taxon>
        <taxon>Filarioidea</taxon>
        <taxon>Onchocercidae</taxon>
        <taxon>Brugia</taxon>
    </lineage>
</organism>
<feature type="transmembrane region" description="Helical" evidence="1">
    <location>
        <begin position="51"/>
        <end position="70"/>
    </location>
</feature>
<feature type="transmembrane region" description="Helical" evidence="1">
    <location>
        <begin position="6"/>
        <end position="24"/>
    </location>
</feature>
<proteinExistence type="predicted"/>
<reference evidence="4" key="1">
    <citation type="submission" date="2017-02" db="UniProtKB">
        <authorList>
            <consortium name="WormBaseParasite"/>
        </authorList>
    </citation>
    <scope>IDENTIFICATION</scope>
</reference>
<evidence type="ECO:0000313" key="2">
    <source>
        <dbReference type="EMBL" id="VDN91940.1"/>
    </source>
</evidence>
<protein>
    <submittedName>
        <fullName evidence="4">G_PROTEIN_RECEP_F1_2 domain-containing protein</fullName>
    </submittedName>
</protein>